<feature type="signal peptide" evidence="1">
    <location>
        <begin position="1"/>
        <end position="27"/>
    </location>
</feature>
<organism evidence="3 4">
    <name type="scientific">Symbiobacterium terraclitae</name>
    <dbReference type="NCBI Taxonomy" id="557451"/>
    <lineage>
        <taxon>Bacteria</taxon>
        <taxon>Bacillati</taxon>
        <taxon>Bacillota</taxon>
        <taxon>Clostridia</taxon>
        <taxon>Eubacteriales</taxon>
        <taxon>Symbiobacteriaceae</taxon>
        <taxon>Symbiobacterium</taxon>
    </lineage>
</organism>
<keyword evidence="1" id="KW-0732">Signal</keyword>
<feature type="domain" description="Beta-lactamase class A catalytic" evidence="2">
    <location>
        <begin position="63"/>
        <end position="263"/>
    </location>
</feature>
<accession>A0ABS4JV88</accession>
<comment type="caution">
    <text evidence="3">The sequence shown here is derived from an EMBL/GenBank/DDBJ whole genome shotgun (WGS) entry which is preliminary data.</text>
</comment>
<dbReference type="SUPFAM" id="SSF56601">
    <property type="entry name" value="beta-lactamase/transpeptidase-like"/>
    <property type="match status" value="1"/>
</dbReference>
<sequence>MTRLRGLAVVCAVLTVLTLSAPGTAGAAEPVPAAPRPAAEQPLARRIGQAVRQAMAGFSGEYSVALEDLSTGQRWLYNADRLYHPASTLKVAVALYALEQYRTGTIGWQDLVEYTEDDFEDPAGLFAEAEFGASYPVGDLVDQSLKHSSNIAVNMLGRRLGWGNIERWTASIGGPLTHENRLPRASALSVLQWWHHLDRLAHEDPAYAELLLEPLRDATYRGRITAGLPAGVPHLHKYGSYDGNYHDSGIVYADTPYALVVLTEGAPVSEADRAIARLSTAVYQAMTGRLWIEPVRAPIIECLLHQFGMAAY</sequence>
<proteinExistence type="predicted"/>
<dbReference type="PANTHER" id="PTHR35333">
    <property type="entry name" value="BETA-LACTAMASE"/>
    <property type="match status" value="1"/>
</dbReference>
<keyword evidence="4" id="KW-1185">Reference proteome</keyword>
<dbReference type="InterPro" id="IPR012338">
    <property type="entry name" value="Beta-lactam/transpept-like"/>
</dbReference>
<dbReference type="EC" id="3.5.2.6" evidence="3"/>
<dbReference type="Proteomes" id="UP001519289">
    <property type="component" value="Unassembled WGS sequence"/>
</dbReference>
<name>A0ABS4JV88_9FIRM</name>
<dbReference type="GO" id="GO:0008800">
    <property type="term" value="F:beta-lactamase activity"/>
    <property type="evidence" value="ECO:0007669"/>
    <property type="project" value="UniProtKB-EC"/>
</dbReference>
<dbReference type="Pfam" id="PF13354">
    <property type="entry name" value="Beta-lactamase2"/>
    <property type="match status" value="1"/>
</dbReference>
<dbReference type="InterPro" id="IPR045155">
    <property type="entry name" value="Beta-lactam_cat"/>
</dbReference>
<evidence type="ECO:0000256" key="1">
    <source>
        <dbReference type="SAM" id="SignalP"/>
    </source>
</evidence>
<protein>
    <submittedName>
        <fullName evidence="3">Beta-lactamase class A</fullName>
        <ecNumber evidence="3">3.5.2.6</ecNumber>
    </submittedName>
</protein>
<evidence type="ECO:0000313" key="4">
    <source>
        <dbReference type="Proteomes" id="UP001519289"/>
    </source>
</evidence>
<evidence type="ECO:0000313" key="3">
    <source>
        <dbReference type="EMBL" id="MBP2018811.1"/>
    </source>
</evidence>
<gene>
    <name evidence="3" type="ORF">J2Z79_002226</name>
</gene>
<keyword evidence="3" id="KW-0378">Hydrolase</keyword>
<dbReference type="InterPro" id="IPR000871">
    <property type="entry name" value="Beta-lactam_class-A"/>
</dbReference>
<dbReference type="EMBL" id="JAGGLG010000018">
    <property type="protein sequence ID" value="MBP2018811.1"/>
    <property type="molecule type" value="Genomic_DNA"/>
</dbReference>
<evidence type="ECO:0000259" key="2">
    <source>
        <dbReference type="Pfam" id="PF13354"/>
    </source>
</evidence>
<reference evidence="3 4" key="1">
    <citation type="submission" date="2021-03" db="EMBL/GenBank/DDBJ databases">
        <title>Genomic Encyclopedia of Type Strains, Phase IV (KMG-IV): sequencing the most valuable type-strain genomes for metagenomic binning, comparative biology and taxonomic classification.</title>
        <authorList>
            <person name="Goeker M."/>
        </authorList>
    </citation>
    <scope>NUCLEOTIDE SEQUENCE [LARGE SCALE GENOMIC DNA]</scope>
    <source>
        <strain evidence="3 4">DSM 27138</strain>
    </source>
</reference>
<dbReference type="RefSeq" id="WP_209466937.1">
    <property type="nucleotide sequence ID" value="NZ_JAGGLG010000018.1"/>
</dbReference>
<dbReference type="Gene3D" id="3.40.710.10">
    <property type="entry name" value="DD-peptidase/beta-lactamase superfamily"/>
    <property type="match status" value="1"/>
</dbReference>
<dbReference type="PANTHER" id="PTHR35333:SF3">
    <property type="entry name" value="BETA-LACTAMASE-TYPE TRANSPEPTIDASE FOLD CONTAINING PROTEIN"/>
    <property type="match status" value="1"/>
</dbReference>
<feature type="chain" id="PRO_5045363759" evidence="1">
    <location>
        <begin position="28"/>
        <end position="312"/>
    </location>
</feature>